<evidence type="ECO:0000256" key="6">
    <source>
        <dbReference type="ARBA" id="ARBA00023136"/>
    </source>
</evidence>
<evidence type="ECO:0000256" key="2">
    <source>
        <dbReference type="ARBA" id="ARBA00022448"/>
    </source>
</evidence>
<evidence type="ECO:0000256" key="7">
    <source>
        <dbReference type="SAM" id="Phobius"/>
    </source>
</evidence>
<dbReference type="Proteomes" id="UP001499854">
    <property type="component" value="Unassembled WGS sequence"/>
</dbReference>
<accession>A0ABP5ES51</accession>
<feature type="transmembrane region" description="Helical" evidence="7">
    <location>
        <begin position="58"/>
        <end position="80"/>
    </location>
</feature>
<dbReference type="Pfam" id="PF05977">
    <property type="entry name" value="MFS_3"/>
    <property type="match status" value="1"/>
</dbReference>
<name>A0ABP5ES51_9ACTN</name>
<keyword evidence="6 7" id="KW-0472">Membrane</keyword>
<feature type="transmembrane region" description="Helical" evidence="7">
    <location>
        <begin position="260"/>
        <end position="277"/>
    </location>
</feature>
<feature type="transmembrane region" description="Helical" evidence="7">
    <location>
        <begin position="15"/>
        <end position="38"/>
    </location>
</feature>
<evidence type="ECO:0000256" key="4">
    <source>
        <dbReference type="ARBA" id="ARBA00022692"/>
    </source>
</evidence>
<dbReference type="CDD" id="cd06173">
    <property type="entry name" value="MFS_MefA_like"/>
    <property type="match status" value="1"/>
</dbReference>
<reference evidence="10" key="1">
    <citation type="journal article" date="2019" name="Int. J. Syst. Evol. Microbiol.">
        <title>The Global Catalogue of Microorganisms (GCM) 10K type strain sequencing project: providing services to taxonomists for standard genome sequencing and annotation.</title>
        <authorList>
            <consortium name="The Broad Institute Genomics Platform"/>
            <consortium name="The Broad Institute Genome Sequencing Center for Infectious Disease"/>
            <person name="Wu L."/>
            <person name="Ma J."/>
        </authorList>
    </citation>
    <scope>NUCLEOTIDE SEQUENCE [LARGE SCALE GENOMIC DNA]</scope>
    <source>
        <strain evidence="10">JCM 16013</strain>
    </source>
</reference>
<dbReference type="SUPFAM" id="SSF103473">
    <property type="entry name" value="MFS general substrate transporter"/>
    <property type="match status" value="1"/>
</dbReference>
<dbReference type="PANTHER" id="PTHR23513:SF6">
    <property type="entry name" value="MAJOR FACILITATOR SUPERFAMILY ASSOCIATED DOMAIN-CONTAINING PROTEIN"/>
    <property type="match status" value="1"/>
</dbReference>
<keyword evidence="2" id="KW-0813">Transport</keyword>
<feature type="transmembrane region" description="Helical" evidence="7">
    <location>
        <begin position="230"/>
        <end position="248"/>
    </location>
</feature>
<keyword evidence="4 7" id="KW-0812">Transmembrane</keyword>
<evidence type="ECO:0000256" key="5">
    <source>
        <dbReference type="ARBA" id="ARBA00022989"/>
    </source>
</evidence>
<evidence type="ECO:0000313" key="9">
    <source>
        <dbReference type="EMBL" id="GAA2003202.1"/>
    </source>
</evidence>
<feature type="transmembrane region" description="Helical" evidence="7">
    <location>
        <begin position="129"/>
        <end position="159"/>
    </location>
</feature>
<comment type="subcellular location">
    <subcellularLocation>
        <location evidence="1">Cell membrane</location>
        <topology evidence="1">Multi-pass membrane protein</topology>
    </subcellularLocation>
</comment>
<keyword evidence="10" id="KW-1185">Reference proteome</keyword>
<proteinExistence type="predicted"/>
<dbReference type="Gene3D" id="1.20.1250.20">
    <property type="entry name" value="MFS general substrate transporter like domains"/>
    <property type="match status" value="1"/>
</dbReference>
<feature type="transmembrane region" description="Helical" evidence="7">
    <location>
        <begin position="283"/>
        <end position="303"/>
    </location>
</feature>
<dbReference type="InterPro" id="IPR020846">
    <property type="entry name" value="MFS_dom"/>
</dbReference>
<gene>
    <name evidence="9" type="ORF">GCM10009838_81590</name>
</gene>
<evidence type="ECO:0000256" key="3">
    <source>
        <dbReference type="ARBA" id="ARBA00022475"/>
    </source>
</evidence>
<protein>
    <submittedName>
        <fullName evidence="9">MFS transporter</fullName>
    </submittedName>
</protein>
<dbReference type="InterPro" id="IPR010290">
    <property type="entry name" value="TM_effector"/>
</dbReference>
<keyword evidence="3" id="KW-1003">Cell membrane</keyword>
<evidence type="ECO:0000259" key="8">
    <source>
        <dbReference type="PROSITE" id="PS50850"/>
    </source>
</evidence>
<dbReference type="InterPro" id="IPR036259">
    <property type="entry name" value="MFS_trans_sf"/>
</dbReference>
<sequence>MALPLVAIQYTRSPALIAGLTFAFTLPWLLLALTAGAVADRVDRRVLMLGANAVRAGLVAVLLVALLAGGGSIWLLYAAALLAGTAETFYDTASQAILPQIVRRDQLERANSLLYAAEMTAFEFIGPPLAGFLVAAGVGIAIGAPVGLWAGALALLLLVRGTFKTRAATTRTTLRGDVAEGLRYLARNRPLRTITVMTGVFNLASSAAQAVLVLYAVGQASAMRLTQQQYGWMLSAVAAGCLAGSFVAERAEKALGRARAIALGYLFGGLSVGAPAVTTNAYLIGAAYFVGGVALVIGNVTTLSLRQRITPGRLLGRINSCHRLVAYGTKPLGALLGGLLAQTLGLRAVFAVMGPLAVLTLLGMRQLTDKAMDAAVAETGHQDSQ</sequence>
<feature type="transmembrane region" description="Helical" evidence="7">
    <location>
        <begin position="324"/>
        <end position="341"/>
    </location>
</feature>
<dbReference type="PANTHER" id="PTHR23513">
    <property type="entry name" value="INTEGRAL MEMBRANE EFFLUX PROTEIN-RELATED"/>
    <property type="match status" value="1"/>
</dbReference>
<evidence type="ECO:0000313" key="10">
    <source>
        <dbReference type="Proteomes" id="UP001499854"/>
    </source>
</evidence>
<dbReference type="EMBL" id="BAAAQM010000077">
    <property type="protein sequence ID" value="GAA2003202.1"/>
    <property type="molecule type" value="Genomic_DNA"/>
</dbReference>
<feature type="domain" description="Major facilitator superfamily (MFS) profile" evidence="8">
    <location>
        <begin position="194"/>
        <end position="385"/>
    </location>
</feature>
<evidence type="ECO:0000256" key="1">
    <source>
        <dbReference type="ARBA" id="ARBA00004651"/>
    </source>
</evidence>
<comment type="caution">
    <text evidence="9">The sequence shown here is derived from an EMBL/GenBank/DDBJ whole genome shotgun (WGS) entry which is preliminary data.</text>
</comment>
<dbReference type="PROSITE" id="PS50850">
    <property type="entry name" value="MFS"/>
    <property type="match status" value="1"/>
</dbReference>
<organism evidence="9 10">
    <name type="scientific">Catenulispora subtropica</name>
    <dbReference type="NCBI Taxonomy" id="450798"/>
    <lineage>
        <taxon>Bacteria</taxon>
        <taxon>Bacillati</taxon>
        <taxon>Actinomycetota</taxon>
        <taxon>Actinomycetes</taxon>
        <taxon>Catenulisporales</taxon>
        <taxon>Catenulisporaceae</taxon>
        <taxon>Catenulispora</taxon>
    </lineage>
</organism>
<feature type="transmembrane region" description="Helical" evidence="7">
    <location>
        <begin position="193"/>
        <end position="218"/>
    </location>
</feature>
<keyword evidence="5 7" id="KW-1133">Transmembrane helix</keyword>